<dbReference type="Gene3D" id="1.10.260.30">
    <property type="entry name" value="Signal recognition particle, SRP54 subunit, M-domain"/>
    <property type="match status" value="1"/>
</dbReference>
<dbReference type="Pfam" id="PF02978">
    <property type="entry name" value="SRP_SPB"/>
    <property type="match status" value="1"/>
</dbReference>
<keyword evidence="2" id="KW-0732">Signal</keyword>
<reference evidence="5" key="2">
    <citation type="submission" date="2021-11" db="EMBL/GenBank/DDBJ databases">
        <authorList>
            <consortium name="Genoscope - CEA"/>
            <person name="William W."/>
        </authorList>
    </citation>
    <scope>NUCLEOTIDE SEQUENCE</scope>
</reference>
<dbReference type="GO" id="GO:0008312">
    <property type="term" value="F:7S RNA binding"/>
    <property type="evidence" value="ECO:0007669"/>
    <property type="project" value="InterPro"/>
</dbReference>
<reference evidence="4" key="1">
    <citation type="submission" date="2021-01" db="EMBL/GenBank/DDBJ databases">
        <authorList>
            <person name="Corre E."/>
            <person name="Pelletier E."/>
            <person name="Niang G."/>
            <person name="Scheremetjew M."/>
            <person name="Finn R."/>
            <person name="Kale V."/>
            <person name="Holt S."/>
            <person name="Cochrane G."/>
            <person name="Meng A."/>
            <person name="Brown T."/>
            <person name="Cohen L."/>
        </authorList>
    </citation>
    <scope>NUCLEOTIDE SEQUENCE</scope>
    <source>
        <strain evidence="4">CCMP1756</strain>
    </source>
</reference>
<dbReference type="SUPFAM" id="SSF47446">
    <property type="entry name" value="Signal peptide-binding domain"/>
    <property type="match status" value="1"/>
</dbReference>
<gene>
    <name evidence="4" type="ORF">PCAL00307_LOCUS2129</name>
    <name evidence="5" type="ORF">PECAL_4P11360</name>
</gene>
<dbReference type="InterPro" id="IPR004125">
    <property type="entry name" value="Signal_recog_particle_SRP54_M"/>
</dbReference>
<sequence>MHRSALLLCLAAQASAFLPPVARQTKHTRVRAADDEPTSLGGAMFKQLFGGVQEAVERLQGGGTDSTRDVRSTDVAAGRAAAKKESGVISDIDKRAQSGDVSFEDFLKIGRTFKQFKGKVPGMPGTLTDDQVQETLKKFEIHEKIVNAMTDAERADPQIMLDDVENTDENCPLIQRVAKDSGCAEKDVALFLADFEAMRQSTQRIAAGEDPDAVNADIGSSNRAERRALKKQKKKKGGKRR</sequence>
<evidence type="ECO:0000313" key="4">
    <source>
        <dbReference type="EMBL" id="CAE0686695.1"/>
    </source>
</evidence>
<organism evidence="4">
    <name type="scientific">Pelagomonas calceolata</name>
    <dbReference type="NCBI Taxonomy" id="35677"/>
    <lineage>
        <taxon>Eukaryota</taxon>
        <taxon>Sar</taxon>
        <taxon>Stramenopiles</taxon>
        <taxon>Ochrophyta</taxon>
        <taxon>Pelagophyceae</taxon>
        <taxon>Pelagomonadales</taxon>
        <taxon>Pelagomonadaceae</taxon>
        <taxon>Pelagomonas</taxon>
    </lineage>
</organism>
<dbReference type="EMBL" id="HBIW01002527">
    <property type="protein sequence ID" value="CAE0686695.1"/>
    <property type="molecule type" value="Transcribed_RNA"/>
</dbReference>
<dbReference type="OrthoDB" id="201284at2759"/>
<dbReference type="InterPro" id="IPR036891">
    <property type="entry name" value="Signal_recog_part_SRP54_M_sf"/>
</dbReference>
<name>A0A7S4E2X1_9STRA</name>
<feature type="domain" description="Signal recognition particle SRP54 subunit M-domain" evidence="3">
    <location>
        <begin position="108"/>
        <end position="200"/>
    </location>
</feature>
<feature type="signal peptide" evidence="2">
    <location>
        <begin position="1"/>
        <end position="16"/>
    </location>
</feature>
<protein>
    <recommendedName>
        <fullName evidence="3">Signal recognition particle SRP54 subunit M-domain domain-containing protein</fullName>
    </recommendedName>
</protein>
<dbReference type="GO" id="GO:0048500">
    <property type="term" value="C:signal recognition particle"/>
    <property type="evidence" value="ECO:0007669"/>
    <property type="project" value="InterPro"/>
</dbReference>
<feature type="compositionally biased region" description="Basic residues" evidence="1">
    <location>
        <begin position="228"/>
        <end position="241"/>
    </location>
</feature>
<evidence type="ECO:0000256" key="1">
    <source>
        <dbReference type="SAM" id="MobiDB-lite"/>
    </source>
</evidence>
<dbReference type="AlphaFoldDB" id="A0A7S4E2X1"/>
<evidence type="ECO:0000313" key="6">
    <source>
        <dbReference type="Proteomes" id="UP000789595"/>
    </source>
</evidence>
<feature type="chain" id="PRO_5035681101" description="Signal recognition particle SRP54 subunit M-domain domain-containing protein" evidence="2">
    <location>
        <begin position="17"/>
        <end position="241"/>
    </location>
</feature>
<dbReference type="Proteomes" id="UP000789595">
    <property type="component" value="Unassembled WGS sequence"/>
</dbReference>
<proteinExistence type="predicted"/>
<evidence type="ECO:0000313" key="5">
    <source>
        <dbReference type="EMBL" id="CAH0373889.1"/>
    </source>
</evidence>
<evidence type="ECO:0000259" key="3">
    <source>
        <dbReference type="Pfam" id="PF02978"/>
    </source>
</evidence>
<dbReference type="EMBL" id="CAKKNE010000004">
    <property type="protein sequence ID" value="CAH0373889.1"/>
    <property type="molecule type" value="Genomic_DNA"/>
</dbReference>
<feature type="region of interest" description="Disordered" evidence="1">
    <location>
        <begin position="204"/>
        <end position="241"/>
    </location>
</feature>
<dbReference type="GO" id="GO:0006614">
    <property type="term" value="P:SRP-dependent cotranslational protein targeting to membrane"/>
    <property type="evidence" value="ECO:0007669"/>
    <property type="project" value="InterPro"/>
</dbReference>
<evidence type="ECO:0000256" key="2">
    <source>
        <dbReference type="SAM" id="SignalP"/>
    </source>
</evidence>
<keyword evidence="6" id="KW-1185">Reference proteome</keyword>
<accession>A0A7S4E2X1</accession>